<keyword evidence="4" id="KW-1185">Reference proteome</keyword>
<reference evidence="3 4" key="1">
    <citation type="journal article" date="2018" name="Evol. Lett.">
        <title>Horizontal gene cluster transfer increased hallucinogenic mushroom diversity.</title>
        <authorList>
            <person name="Reynolds H.T."/>
            <person name="Vijayakumar V."/>
            <person name="Gluck-Thaler E."/>
            <person name="Korotkin H.B."/>
            <person name="Matheny P.B."/>
            <person name="Slot J.C."/>
        </authorList>
    </citation>
    <scope>NUCLEOTIDE SEQUENCE [LARGE SCALE GENOMIC DNA]</scope>
    <source>
        <strain evidence="3 4">SRW20</strain>
    </source>
</reference>
<dbReference type="Proteomes" id="UP000284706">
    <property type="component" value="Unassembled WGS sequence"/>
</dbReference>
<proteinExistence type="predicted"/>
<evidence type="ECO:0000313" key="3">
    <source>
        <dbReference type="EMBL" id="PPQ76006.1"/>
    </source>
</evidence>
<accession>A0A409WBZ2</accession>
<dbReference type="InParanoid" id="A0A409WBZ2"/>
<gene>
    <name evidence="3" type="ORF">CVT26_004947</name>
</gene>
<protein>
    <submittedName>
        <fullName evidence="3">Uncharacterized protein</fullName>
    </submittedName>
</protein>
<evidence type="ECO:0000256" key="1">
    <source>
        <dbReference type="SAM" id="MobiDB-lite"/>
    </source>
</evidence>
<keyword evidence="2" id="KW-0732">Signal</keyword>
<evidence type="ECO:0000256" key="2">
    <source>
        <dbReference type="SAM" id="SignalP"/>
    </source>
</evidence>
<sequence length="368" mass="41990">MPTPSPEVFTGPSTFSLPFVFVWLSLTLDGAALHNTKGLHPHPERHPPYIPMLDSSTPPTAESAWYLNVDYRDNPLDHHLYLRRMLRYFEGEPIIIEKGVTHAASLDYADINDKEMEWVWTAISTYQLKDHRPGVKITKARIHNGLHSTTCDSAGGQRPDCAHLTVKIWPSEVKYHIYFHPKRAEMISERENAPERLVSDLVDNALFRPRHLPQPTGPIWDIKLKWFHLNQFLYHRTVRRYTRSADDICREINVVTNERSPMGMRLKPVKVMHPQSEHAFVVLTRGFNGGEECMRGFGGFAETRRRQVLTRFANSPHPRHAQAGGLGIEGCELKDGLLSEPRISSLTETTASSSFDSVRQPPSSKFKL</sequence>
<name>A0A409WBZ2_9AGAR</name>
<feature type="signal peptide" evidence="2">
    <location>
        <begin position="1"/>
        <end position="32"/>
    </location>
</feature>
<dbReference type="AlphaFoldDB" id="A0A409WBZ2"/>
<feature type="chain" id="PRO_5019364261" evidence="2">
    <location>
        <begin position="33"/>
        <end position="368"/>
    </location>
</feature>
<comment type="caution">
    <text evidence="3">The sequence shown here is derived from an EMBL/GenBank/DDBJ whole genome shotgun (WGS) entry which is preliminary data.</text>
</comment>
<evidence type="ECO:0000313" key="4">
    <source>
        <dbReference type="Proteomes" id="UP000284706"/>
    </source>
</evidence>
<dbReference type="EMBL" id="NHYE01005206">
    <property type="protein sequence ID" value="PPQ76006.1"/>
    <property type="molecule type" value="Genomic_DNA"/>
</dbReference>
<organism evidence="3 4">
    <name type="scientific">Gymnopilus dilepis</name>
    <dbReference type="NCBI Taxonomy" id="231916"/>
    <lineage>
        <taxon>Eukaryota</taxon>
        <taxon>Fungi</taxon>
        <taxon>Dikarya</taxon>
        <taxon>Basidiomycota</taxon>
        <taxon>Agaricomycotina</taxon>
        <taxon>Agaricomycetes</taxon>
        <taxon>Agaricomycetidae</taxon>
        <taxon>Agaricales</taxon>
        <taxon>Agaricineae</taxon>
        <taxon>Hymenogastraceae</taxon>
        <taxon>Gymnopilus</taxon>
    </lineage>
</organism>
<feature type="region of interest" description="Disordered" evidence="1">
    <location>
        <begin position="348"/>
        <end position="368"/>
    </location>
</feature>